<dbReference type="InterPro" id="IPR008984">
    <property type="entry name" value="SMAD_FHA_dom_sf"/>
</dbReference>
<feature type="region of interest" description="Disordered" evidence="2">
    <location>
        <begin position="598"/>
        <end position="621"/>
    </location>
</feature>
<dbReference type="SUPFAM" id="SSF49879">
    <property type="entry name" value="SMAD/FHA domain"/>
    <property type="match status" value="1"/>
</dbReference>
<dbReference type="OrthoDB" id="4096268at2759"/>
<proteinExistence type="predicted"/>
<feature type="region of interest" description="Disordered" evidence="2">
    <location>
        <begin position="282"/>
        <end position="344"/>
    </location>
</feature>
<keyword evidence="1" id="KW-0175">Coiled coil</keyword>
<evidence type="ECO:0008006" key="5">
    <source>
        <dbReference type="Google" id="ProtNLM"/>
    </source>
</evidence>
<dbReference type="Gene3D" id="2.60.200.20">
    <property type="match status" value="1"/>
</dbReference>
<feature type="region of interest" description="Disordered" evidence="2">
    <location>
        <begin position="127"/>
        <end position="217"/>
    </location>
</feature>
<evidence type="ECO:0000313" key="3">
    <source>
        <dbReference type="EMBL" id="PIL32438.1"/>
    </source>
</evidence>
<evidence type="ECO:0000256" key="2">
    <source>
        <dbReference type="SAM" id="MobiDB-lite"/>
    </source>
</evidence>
<gene>
    <name evidence="3" type="ORF">GSI_05140</name>
</gene>
<comment type="caution">
    <text evidence="3">The sequence shown here is derived from an EMBL/GenBank/DDBJ whole genome shotgun (WGS) entry which is preliminary data.</text>
</comment>
<dbReference type="STRING" id="1077348.A0A2G8SFS2"/>
<sequence length="667" mass="71953">MSVSLLRGVQGLVLHVEEYGEQPPETLTYHKSQSRTIVIGRKSSQGNPEQPDPERALFRCPVVYITDLGSHHGTHILRPGELVSTSLKREVPTVVADGDLITFGKTVGRDTNLVRPVVARVELTFGGDASKQASPPPPRSLAVERPITPGPAADDSPSQSQPHERDGEKTPTRTNTGRYGVFLPSPESSASSSSDSDSDVQEISPPPSPPRNVLTSLPSSSSPFASLGPFGCPVIPLGARLRLLQQILPPIHIAESPEPDYYPPPIEPFSFEEILVEGGVVEEEEEEDMDLSSSRAHSPAHNDELHEEPPVVGAWPHSPSRASESPSEPRESSVESQPTPHGRREVIEISDDDYGTPVPDIAVSAPVEGNEAVRPIEESPEADVEMVDMVFGDAESAASPPEDLPSLPEDDVILDLGNANANESAASRLFANVTLPLEPANASVTFDTSAIEAQIAEARDEINTIRTTRDADEVIFTAHVEQTKARLDALDVRMQDTQSNLTSRDDELSTIDTRLQTLRSIVSGLQERNDLGERLEELMEEVGKAKDMLHETCALHEQAREQMAEELETVKALRVEAAATVAEAKLASAAAQAAASEASKSLKRKRDDDAEDGDSVPPNLTHMQDLQVARQPLSKRRRTLRVVAKVAQTATVASLGAVAAWTALAFS</sequence>
<feature type="coiled-coil region" evidence="1">
    <location>
        <begin position="480"/>
        <end position="576"/>
    </location>
</feature>
<dbReference type="Proteomes" id="UP000230002">
    <property type="component" value="Unassembled WGS sequence"/>
</dbReference>
<feature type="compositionally biased region" description="Basic and acidic residues" evidence="2">
    <location>
        <begin position="162"/>
        <end position="171"/>
    </location>
</feature>
<dbReference type="EMBL" id="AYKW01000010">
    <property type="protein sequence ID" value="PIL32438.1"/>
    <property type="molecule type" value="Genomic_DNA"/>
</dbReference>
<reference evidence="3 4" key="1">
    <citation type="journal article" date="2015" name="Sci. Rep.">
        <title>Chromosome-level genome map provides insights into diverse defense mechanisms in the medicinal fungus Ganoderma sinense.</title>
        <authorList>
            <person name="Zhu Y."/>
            <person name="Xu J."/>
            <person name="Sun C."/>
            <person name="Zhou S."/>
            <person name="Xu H."/>
            <person name="Nelson D.R."/>
            <person name="Qian J."/>
            <person name="Song J."/>
            <person name="Luo H."/>
            <person name="Xiang L."/>
            <person name="Li Y."/>
            <person name="Xu Z."/>
            <person name="Ji A."/>
            <person name="Wang L."/>
            <person name="Lu S."/>
            <person name="Hayward A."/>
            <person name="Sun W."/>
            <person name="Li X."/>
            <person name="Schwartz D.C."/>
            <person name="Wang Y."/>
            <person name="Chen S."/>
        </authorList>
    </citation>
    <scope>NUCLEOTIDE SEQUENCE [LARGE SCALE GENOMIC DNA]</scope>
    <source>
        <strain evidence="3 4">ZZ0214-1</strain>
    </source>
</reference>
<name>A0A2G8SFS2_9APHY</name>
<organism evidence="3 4">
    <name type="scientific">Ganoderma sinense ZZ0214-1</name>
    <dbReference type="NCBI Taxonomy" id="1077348"/>
    <lineage>
        <taxon>Eukaryota</taxon>
        <taxon>Fungi</taxon>
        <taxon>Dikarya</taxon>
        <taxon>Basidiomycota</taxon>
        <taxon>Agaricomycotina</taxon>
        <taxon>Agaricomycetes</taxon>
        <taxon>Polyporales</taxon>
        <taxon>Polyporaceae</taxon>
        <taxon>Ganoderma</taxon>
    </lineage>
</organism>
<dbReference type="AlphaFoldDB" id="A0A2G8SFS2"/>
<keyword evidence="4" id="KW-1185">Reference proteome</keyword>
<accession>A0A2G8SFS2</accession>
<protein>
    <recommendedName>
        <fullName evidence="5">FHA domain-containing protein</fullName>
    </recommendedName>
</protein>
<evidence type="ECO:0000256" key="1">
    <source>
        <dbReference type="SAM" id="Coils"/>
    </source>
</evidence>
<feature type="compositionally biased region" description="Basic and acidic residues" evidence="2">
    <location>
        <begin position="300"/>
        <end position="309"/>
    </location>
</feature>
<evidence type="ECO:0000313" key="4">
    <source>
        <dbReference type="Proteomes" id="UP000230002"/>
    </source>
</evidence>
<feature type="compositionally biased region" description="Low complexity" evidence="2">
    <location>
        <begin position="316"/>
        <end position="326"/>
    </location>
</feature>